<sequence>MQVTLNGVPADLEQTATVASLVAMHGGEHRRVAVAVNGQVVPRSRWETTGLATGDSIEVLVPTAGG</sequence>
<protein>
    <submittedName>
        <fullName evidence="1">Sulfur carrier protein</fullName>
    </submittedName>
</protein>
<gene>
    <name evidence="1" type="ORF">SAMN06272737_118109</name>
</gene>
<dbReference type="NCBIfam" id="TIGR01683">
    <property type="entry name" value="thiS"/>
    <property type="match status" value="1"/>
</dbReference>
<name>A0A238Y9S8_9ACTN</name>
<accession>A0A238Y9S8</accession>
<evidence type="ECO:0000313" key="2">
    <source>
        <dbReference type="Proteomes" id="UP000198403"/>
    </source>
</evidence>
<evidence type="ECO:0000313" key="1">
    <source>
        <dbReference type="EMBL" id="SNR67780.1"/>
    </source>
</evidence>
<dbReference type="OrthoDB" id="163636at2"/>
<dbReference type="SUPFAM" id="SSF54285">
    <property type="entry name" value="MoaD/ThiS"/>
    <property type="match status" value="1"/>
</dbReference>
<dbReference type="Gene3D" id="3.10.20.30">
    <property type="match status" value="1"/>
</dbReference>
<dbReference type="InterPro" id="IPR003749">
    <property type="entry name" value="ThiS/MoaD-like"/>
</dbReference>
<reference evidence="1 2" key="1">
    <citation type="submission" date="2017-06" db="EMBL/GenBank/DDBJ databases">
        <authorList>
            <person name="Kim H.J."/>
            <person name="Triplett B.A."/>
        </authorList>
    </citation>
    <scope>NUCLEOTIDE SEQUENCE [LARGE SCALE GENOMIC DNA]</scope>
    <source>
        <strain evidence="1 2">DSM 44272</strain>
    </source>
</reference>
<dbReference type="PANTHER" id="PTHR34472:SF1">
    <property type="entry name" value="SULFUR CARRIER PROTEIN THIS"/>
    <property type="match status" value="1"/>
</dbReference>
<proteinExistence type="predicted"/>
<dbReference type="AlphaFoldDB" id="A0A238Y9S8"/>
<dbReference type="CDD" id="cd00565">
    <property type="entry name" value="Ubl_ThiS"/>
    <property type="match status" value="1"/>
</dbReference>
<dbReference type="InterPro" id="IPR016155">
    <property type="entry name" value="Mopterin_synth/thiamin_S_b"/>
</dbReference>
<dbReference type="Proteomes" id="UP000198403">
    <property type="component" value="Unassembled WGS sequence"/>
</dbReference>
<dbReference type="RefSeq" id="WP_089337621.1">
    <property type="nucleotide sequence ID" value="NZ_FZNO01000018.1"/>
</dbReference>
<dbReference type="PANTHER" id="PTHR34472">
    <property type="entry name" value="SULFUR CARRIER PROTEIN THIS"/>
    <property type="match status" value="1"/>
</dbReference>
<dbReference type="InterPro" id="IPR012675">
    <property type="entry name" value="Beta-grasp_dom_sf"/>
</dbReference>
<dbReference type="InterPro" id="IPR010035">
    <property type="entry name" value="Thi_S"/>
</dbReference>
<dbReference type="Pfam" id="PF02597">
    <property type="entry name" value="ThiS"/>
    <property type="match status" value="1"/>
</dbReference>
<keyword evidence="2" id="KW-1185">Reference proteome</keyword>
<organism evidence="1 2">
    <name type="scientific">Blastococcus mobilis</name>
    <dbReference type="NCBI Taxonomy" id="1938746"/>
    <lineage>
        <taxon>Bacteria</taxon>
        <taxon>Bacillati</taxon>
        <taxon>Actinomycetota</taxon>
        <taxon>Actinomycetes</taxon>
        <taxon>Geodermatophilales</taxon>
        <taxon>Geodermatophilaceae</taxon>
        <taxon>Blastococcus</taxon>
    </lineage>
</organism>
<dbReference type="EMBL" id="FZNO01000018">
    <property type="protein sequence ID" value="SNR67780.1"/>
    <property type="molecule type" value="Genomic_DNA"/>
</dbReference>